<dbReference type="EMBL" id="JAAFGS010000002">
    <property type="protein sequence ID" value="NGZ75398.1"/>
    <property type="molecule type" value="Genomic_DNA"/>
</dbReference>
<proteinExistence type="predicted"/>
<dbReference type="InterPro" id="IPR055149">
    <property type="entry name" value="Agl_cat_D2"/>
</dbReference>
<dbReference type="NCBIfam" id="TIGR03804">
    <property type="entry name" value="para_beta_helix"/>
    <property type="match status" value="1"/>
</dbReference>
<dbReference type="PANTHER" id="PTHR36453:SF1">
    <property type="entry name" value="RIGHT HANDED BETA HELIX DOMAIN-CONTAINING PROTEIN"/>
    <property type="match status" value="1"/>
</dbReference>
<dbReference type="Pfam" id="PF22816">
    <property type="entry name" value="CatAgl_D2"/>
    <property type="match status" value="1"/>
</dbReference>
<dbReference type="Gene3D" id="2.160.20.10">
    <property type="entry name" value="Single-stranded right-handed beta-helix, Pectin lyase-like"/>
    <property type="match status" value="1"/>
</dbReference>
<name>A0ABX0F330_9BACL</name>
<evidence type="ECO:0000313" key="3">
    <source>
        <dbReference type="Proteomes" id="UP000800303"/>
    </source>
</evidence>
<dbReference type="SUPFAM" id="SSF51126">
    <property type="entry name" value="Pectin lyase-like"/>
    <property type="match status" value="1"/>
</dbReference>
<dbReference type="PANTHER" id="PTHR36453">
    <property type="entry name" value="SECRETED PROTEIN-RELATED"/>
    <property type="match status" value="1"/>
</dbReference>
<dbReference type="InterPro" id="IPR022441">
    <property type="entry name" value="Para_beta_helix_rpt-2"/>
</dbReference>
<organism evidence="2 3">
    <name type="scientific">Saccharibacillus alkalitolerans</name>
    <dbReference type="NCBI Taxonomy" id="2705290"/>
    <lineage>
        <taxon>Bacteria</taxon>
        <taxon>Bacillati</taxon>
        <taxon>Bacillota</taxon>
        <taxon>Bacilli</taxon>
        <taxon>Bacillales</taxon>
        <taxon>Paenibacillaceae</taxon>
        <taxon>Saccharibacillus</taxon>
    </lineage>
</organism>
<feature type="domain" description="Alpha-1,3-glucanase catalytic" evidence="1">
    <location>
        <begin position="13"/>
        <end position="294"/>
    </location>
</feature>
<dbReference type="SMART" id="SM00710">
    <property type="entry name" value="PbH1"/>
    <property type="match status" value="8"/>
</dbReference>
<protein>
    <submittedName>
        <fullName evidence="2">Right-handed parallel beta-helix repeat-containing protein</fullName>
    </submittedName>
</protein>
<dbReference type="Proteomes" id="UP000800303">
    <property type="component" value="Unassembled WGS sequence"/>
</dbReference>
<evidence type="ECO:0000313" key="2">
    <source>
        <dbReference type="EMBL" id="NGZ75398.1"/>
    </source>
</evidence>
<accession>A0ABX0F330</accession>
<sequence>MNAFNTAAKAAKAQGKTLTIPAGEFTLSGIFVIDGIKVVGAGKSATVLASTNPENGSIDLKGDKAELRNLKHEYKTTVPRGNGSHEKNSITVRSATNFVIDNVHVSKSSTAGIMITYGAANGTVTNNLVENTGADGIHMTNSVNSMTVENNVVRGVGDDCIAVVSYKDGADLPVRNITIRGNDVGYNSKARGISVVGGTDVLIENNKVQETQMAGVYISVEGSYNTQNVDRVKVNNNTINHTGIQEPQNHPNVLVYASQGVIDNVEFNNNMITNGAHRGIGVWGDATIKNITFRQNTLINTNGAATTFSNGIIKLIDNIGF</sequence>
<comment type="caution">
    <text evidence="2">The sequence shown here is derived from an EMBL/GenBank/DDBJ whole genome shotgun (WGS) entry which is preliminary data.</text>
</comment>
<dbReference type="InterPro" id="IPR011050">
    <property type="entry name" value="Pectin_lyase_fold/virulence"/>
</dbReference>
<keyword evidence="3" id="KW-1185">Reference proteome</keyword>
<dbReference type="InterPro" id="IPR012334">
    <property type="entry name" value="Pectin_lyas_fold"/>
</dbReference>
<evidence type="ECO:0000259" key="1">
    <source>
        <dbReference type="Pfam" id="PF22816"/>
    </source>
</evidence>
<dbReference type="InterPro" id="IPR006626">
    <property type="entry name" value="PbH1"/>
</dbReference>
<reference evidence="2 3" key="1">
    <citation type="submission" date="2020-01" db="EMBL/GenBank/DDBJ databases">
        <title>Polyphasic characterisation and genomic insights into a novel alkali tolerant bacterium VR-M41.</title>
        <authorList>
            <person name="Vemuluri V.R."/>
        </authorList>
    </citation>
    <scope>NUCLEOTIDE SEQUENCE [LARGE SCALE GENOMIC DNA]</scope>
    <source>
        <strain evidence="2 3">VR-M41</strain>
    </source>
</reference>
<gene>
    <name evidence="2" type="ORF">GYN08_08700</name>
</gene>